<protein>
    <submittedName>
        <fullName evidence="1">Uncharacterized protein</fullName>
    </submittedName>
</protein>
<evidence type="ECO:0000313" key="2">
    <source>
        <dbReference type="Proteomes" id="UP000301309"/>
    </source>
</evidence>
<keyword evidence="2" id="KW-1185">Reference proteome</keyword>
<proteinExistence type="predicted"/>
<dbReference type="AlphaFoldDB" id="A0A4D4KVD3"/>
<comment type="caution">
    <text evidence="1">The sequence shown here is derived from an EMBL/GenBank/DDBJ whole genome shotgun (WGS) entry which is preliminary data.</text>
</comment>
<organism evidence="1 2">
    <name type="scientific">Streptomyces violaceusniger</name>
    <dbReference type="NCBI Taxonomy" id="68280"/>
    <lineage>
        <taxon>Bacteria</taxon>
        <taxon>Bacillati</taxon>
        <taxon>Actinomycetota</taxon>
        <taxon>Actinomycetes</taxon>
        <taxon>Kitasatosporales</taxon>
        <taxon>Streptomycetaceae</taxon>
        <taxon>Streptomyces</taxon>
        <taxon>Streptomyces violaceusniger group</taxon>
    </lineage>
</organism>
<accession>A0A4D4KVD3</accession>
<name>A0A4D4KVD3_STRVO</name>
<dbReference type="Proteomes" id="UP000301309">
    <property type="component" value="Unassembled WGS sequence"/>
</dbReference>
<dbReference type="EMBL" id="BJHW01000001">
    <property type="protein sequence ID" value="GDY49783.1"/>
    <property type="molecule type" value="Genomic_DNA"/>
</dbReference>
<gene>
    <name evidence="1" type="ORF">SVIO_004060</name>
</gene>
<evidence type="ECO:0000313" key="1">
    <source>
        <dbReference type="EMBL" id="GDY49783.1"/>
    </source>
</evidence>
<dbReference type="RefSeq" id="WP_165556189.1">
    <property type="nucleotide sequence ID" value="NZ_BAAASO010000053.1"/>
</dbReference>
<sequence>MSPRVTVRRSAGRTSIFRYAARQDWDKIAKLLKPVYTAPFEEAALARFAAFADT</sequence>
<reference evidence="1 2" key="1">
    <citation type="journal article" date="2020" name="Int. J. Syst. Evol. Microbiol.">
        <title>Reclassification of Streptomyces castelarensis and Streptomyces sporoclivatus as later heterotypic synonyms of Streptomyces antimycoticus.</title>
        <authorList>
            <person name="Komaki H."/>
            <person name="Tamura T."/>
        </authorList>
    </citation>
    <scope>NUCLEOTIDE SEQUENCE [LARGE SCALE GENOMIC DNA]</scope>
    <source>
        <strain evidence="1 2">NBRC 13459</strain>
    </source>
</reference>